<feature type="transmembrane region" description="Helical" evidence="16">
    <location>
        <begin position="410"/>
        <end position="435"/>
    </location>
</feature>
<comment type="catalytic activity">
    <reaction evidence="15 16">
        <text>a ubiquinone + NADH + 5 H(+)(in) = a ubiquinol + NAD(+) + 4 H(+)(out)</text>
        <dbReference type="Rhea" id="RHEA:29091"/>
        <dbReference type="Rhea" id="RHEA-COMP:9565"/>
        <dbReference type="Rhea" id="RHEA-COMP:9566"/>
        <dbReference type="ChEBI" id="CHEBI:15378"/>
        <dbReference type="ChEBI" id="CHEBI:16389"/>
        <dbReference type="ChEBI" id="CHEBI:17976"/>
        <dbReference type="ChEBI" id="CHEBI:57540"/>
        <dbReference type="ChEBI" id="CHEBI:57945"/>
        <dbReference type="EC" id="7.1.1.2"/>
    </reaction>
</comment>
<keyword evidence="10 16" id="KW-1133">Transmembrane helix</keyword>
<comment type="subcellular location">
    <subcellularLocation>
        <location evidence="1">Mitochondrion inner membrane</location>
        <topology evidence="1">Multi-pass membrane protein</topology>
    </subcellularLocation>
</comment>
<dbReference type="AlphaFoldDB" id="A0A1U9ALS1"/>
<evidence type="ECO:0000256" key="2">
    <source>
        <dbReference type="ARBA" id="ARBA00012944"/>
    </source>
</evidence>
<dbReference type="EC" id="7.1.1.2" evidence="2 16"/>
<geneLocation type="mitochondrion" evidence="20"/>
<feature type="transmembrane region" description="Helical" evidence="16">
    <location>
        <begin position="334"/>
        <end position="354"/>
    </location>
</feature>
<dbReference type="PANTHER" id="PTHR42829">
    <property type="entry name" value="NADH-UBIQUINONE OXIDOREDUCTASE CHAIN 5"/>
    <property type="match status" value="1"/>
</dbReference>
<keyword evidence="4 16" id="KW-0813">Transport</keyword>
<feature type="transmembrane region" description="Helical" evidence="16">
    <location>
        <begin position="54"/>
        <end position="81"/>
    </location>
</feature>
<dbReference type="GO" id="GO:0042773">
    <property type="term" value="P:ATP synthesis coupled electron transport"/>
    <property type="evidence" value="ECO:0007669"/>
    <property type="project" value="InterPro"/>
</dbReference>
<evidence type="ECO:0000259" key="19">
    <source>
        <dbReference type="Pfam" id="PF06455"/>
    </source>
</evidence>
<evidence type="ECO:0000256" key="4">
    <source>
        <dbReference type="ARBA" id="ARBA00022448"/>
    </source>
</evidence>
<evidence type="ECO:0000256" key="12">
    <source>
        <dbReference type="ARBA" id="ARBA00023075"/>
    </source>
</evidence>
<evidence type="ECO:0000256" key="3">
    <source>
        <dbReference type="ARBA" id="ARBA00021096"/>
    </source>
</evidence>
<comment type="function">
    <text evidence="16">Core subunit of the mitochondrial membrane respiratory chain NADH dehydrogenase (Complex I) which catalyzes electron transfer from NADH through the respiratory chain, using ubiquinone as an electron acceptor. Essential for the catalytic activity and assembly of complex I.</text>
</comment>
<name>A0A1U9ALS1_9BIVA</name>
<keyword evidence="12 16" id="KW-0830">Ubiquinone</keyword>
<accession>A0A1U9ALS1</accession>
<evidence type="ECO:0000259" key="18">
    <source>
        <dbReference type="Pfam" id="PF00662"/>
    </source>
</evidence>
<gene>
    <name evidence="20" type="primary">ND5</name>
</gene>
<evidence type="ECO:0000313" key="20">
    <source>
        <dbReference type="EMBL" id="ANQ92700.1"/>
    </source>
</evidence>
<evidence type="ECO:0000256" key="13">
    <source>
        <dbReference type="ARBA" id="ARBA00023128"/>
    </source>
</evidence>
<evidence type="ECO:0000256" key="8">
    <source>
        <dbReference type="ARBA" id="ARBA00022967"/>
    </source>
</evidence>
<sequence>MSWYLSEVGMTSLMWVTVMVVVSLSSVLGLWVVGWGSMCLEMKVLSSSPEMFDIVLLLDSVSLSFVSLVLFISSSVMVYSLSYMESSESSSRLSSLVVVFVLSMIMLILFPSMLGVIIGWDGLGLSSFLLVVFYQNDTSLSSGVLTALSNRVGDGLLIVGMGVCMIAGNWSSYFELCGLVSAVIGLSSMTKSAQVPFCAWLPAAMAAPTPVSSLVHSSTLVTAGVYLLLRYNMVKDVADVLLVVGSLTSILGGISAVYEVDVKKVVALSTLSQLGMMVFVVSVGFKTLCLLHLYMHALLKASLFLSVGALIYARGEQSIFSLKGSVVESPGSSGVVLVACAALSGLPFLCGWFSKDFILEASLSGVGWVYSLTLLVGSVSSVVYSGRLVWTCLFGPVGFSSVSRSADCEVMLMSMSVLMFSLLLGGPFFSYWLSVGLVPISTGYEKASGLIALGVGVIFVNFWFRKVNQFDFKKWSEWDKGHFKAVSVWSDFWKMMWFLPVLSGEVGMGGLVFSNLSFRWFEQGWFETLGGKGLQDLWSVVFSVHSRSQSGGFNMSMNLMIISFFILIVGVGLWV</sequence>
<feature type="transmembrane region" description="Helical" evidence="16">
    <location>
        <begin position="555"/>
        <end position="574"/>
    </location>
</feature>
<feature type="domain" description="NADH:quinone oxidoreductase/Mrp antiporter transmembrane" evidence="17">
    <location>
        <begin position="113"/>
        <end position="378"/>
    </location>
</feature>
<dbReference type="Pfam" id="PF00361">
    <property type="entry name" value="Proton_antipo_M"/>
    <property type="match status" value="1"/>
</dbReference>
<evidence type="ECO:0000256" key="6">
    <source>
        <dbReference type="ARBA" id="ARBA00022692"/>
    </source>
</evidence>
<evidence type="ECO:0000256" key="15">
    <source>
        <dbReference type="ARBA" id="ARBA00049551"/>
    </source>
</evidence>
<feature type="transmembrane region" description="Helical" evidence="16">
    <location>
        <begin position="291"/>
        <end position="313"/>
    </location>
</feature>
<dbReference type="InterPro" id="IPR001750">
    <property type="entry name" value="ND/Mrp_TM"/>
</dbReference>
<dbReference type="PANTHER" id="PTHR42829:SF2">
    <property type="entry name" value="NADH-UBIQUINONE OXIDOREDUCTASE CHAIN 5"/>
    <property type="match status" value="1"/>
</dbReference>
<keyword evidence="8" id="KW-1278">Translocase</keyword>
<dbReference type="EMBL" id="KU975162">
    <property type="protein sequence ID" value="ANQ92700.1"/>
    <property type="molecule type" value="Genomic_DNA"/>
</dbReference>
<evidence type="ECO:0000256" key="9">
    <source>
        <dbReference type="ARBA" id="ARBA00022982"/>
    </source>
</evidence>
<dbReference type="GO" id="GO:0005743">
    <property type="term" value="C:mitochondrial inner membrane"/>
    <property type="evidence" value="ECO:0007669"/>
    <property type="project" value="UniProtKB-SubCell"/>
</dbReference>
<feature type="transmembrane region" description="Helical" evidence="16">
    <location>
        <begin position="93"/>
        <end position="110"/>
    </location>
</feature>
<reference evidence="20" key="1">
    <citation type="submission" date="2016-03" db="EMBL/GenBank/DDBJ databases">
        <authorList>
            <person name="Ploux O."/>
        </authorList>
    </citation>
    <scope>NUCLEOTIDE SEQUENCE</scope>
</reference>
<keyword evidence="9" id="KW-0249">Electron transport</keyword>
<feature type="domain" description="NADH-Ubiquinone oxidoreductase (complex I) chain 5 N-terminal" evidence="18">
    <location>
        <begin position="52"/>
        <end position="92"/>
    </location>
</feature>
<feature type="transmembrane region" description="Helical" evidence="16">
    <location>
        <begin position="12"/>
        <end position="33"/>
    </location>
</feature>
<evidence type="ECO:0000256" key="14">
    <source>
        <dbReference type="ARBA" id="ARBA00023136"/>
    </source>
</evidence>
<feature type="domain" description="NADH dehydrogenase subunit 5 C-terminal" evidence="19">
    <location>
        <begin position="384"/>
        <end position="569"/>
    </location>
</feature>
<dbReference type="InterPro" id="IPR003945">
    <property type="entry name" value="NU5C-like"/>
</dbReference>
<evidence type="ECO:0000256" key="16">
    <source>
        <dbReference type="RuleBase" id="RU003404"/>
    </source>
</evidence>
<evidence type="ECO:0000256" key="11">
    <source>
        <dbReference type="ARBA" id="ARBA00023027"/>
    </source>
</evidence>
<proteinExistence type="inferred from homology"/>
<evidence type="ECO:0000256" key="10">
    <source>
        <dbReference type="ARBA" id="ARBA00022989"/>
    </source>
</evidence>
<keyword evidence="6 16" id="KW-0812">Transmembrane</keyword>
<evidence type="ECO:0000256" key="1">
    <source>
        <dbReference type="ARBA" id="ARBA00004448"/>
    </source>
</evidence>
<keyword evidence="11 16" id="KW-0520">NAD</keyword>
<feature type="transmembrane region" description="Helical" evidence="16">
    <location>
        <begin position="240"/>
        <end position="258"/>
    </location>
</feature>
<protein>
    <recommendedName>
        <fullName evidence="3 16">NADH-ubiquinone oxidoreductase chain 5</fullName>
        <ecNumber evidence="2 16">7.1.1.2</ecNumber>
    </recommendedName>
</protein>
<evidence type="ECO:0000256" key="7">
    <source>
        <dbReference type="ARBA" id="ARBA00022792"/>
    </source>
</evidence>
<evidence type="ECO:0000259" key="17">
    <source>
        <dbReference type="Pfam" id="PF00361"/>
    </source>
</evidence>
<keyword evidence="13 16" id="KW-0496">Mitochondrion</keyword>
<dbReference type="PRINTS" id="PR01434">
    <property type="entry name" value="NADHDHGNASE5"/>
</dbReference>
<feature type="transmembrane region" description="Helical" evidence="16">
    <location>
        <begin position="265"/>
        <end position="285"/>
    </location>
</feature>
<feature type="transmembrane region" description="Helical" evidence="16">
    <location>
        <begin position="447"/>
        <end position="464"/>
    </location>
</feature>
<feature type="transmembrane region" description="Helical" evidence="16">
    <location>
        <begin position="366"/>
        <end position="390"/>
    </location>
</feature>
<dbReference type="GO" id="GO:0003954">
    <property type="term" value="F:NADH dehydrogenase activity"/>
    <property type="evidence" value="ECO:0007669"/>
    <property type="project" value="TreeGrafter"/>
</dbReference>
<dbReference type="Pfam" id="PF06455">
    <property type="entry name" value="NADH5_C"/>
    <property type="match status" value="1"/>
</dbReference>
<feature type="transmembrane region" description="Helical" evidence="16">
    <location>
        <begin position="155"/>
        <end position="186"/>
    </location>
</feature>
<dbReference type="InterPro" id="IPR001516">
    <property type="entry name" value="Proton_antipo_N"/>
</dbReference>
<comment type="similarity">
    <text evidence="16">Belongs to the complex I subunit 5 family.</text>
</comment>
<dbReference type="GO" id="GO:0015990">
    <property type="term" value="P:electron transport coupled proton transport"/>
    <property type="evidence" value="ECO:0007669"/>
    <property type="project" value="TreeGrafter"/>
</dbReference>
<dbReference type="InterPro" id="IPR010934">
    <property type="entry name" value="NADH_DH_su5_C"/>
</dbReference>
<keyword evidence="7" id="KW-0999">Mitochondrion inner membrane</keyword>
<evidence type="ECO:0000256" key="5">
    <source>
        <dbReference type="ARBA" id="ARBA00022660"/>
    </source>
</evidence>
<dbReference type="Pfam" id="PF00662">
    <property type="entry name" value="Proton_antipo_N"/>
    <property type="match status" value="1"/>
</dbReference>
<organism evidence="20">
    <name type="scientific">Anadara pilula</name>
    <dbReference type="NCBI Taxonomy" id="935003"/>
    <lineage>
        <taxon>Eukaryota</taxon>
        <taxon>Metazoa</taxon>
        <taxon>Spiralia</taxon>
        <taxon>Lophotrochozoa</taxon>
        <taxon>Mollusca</taxon>
        <taxon>Bivalvia</taxon>
        <taxon>Autobranchia</taxon>
        <taxon>Pteriomorphia</taxon>
        <taxon>Arcoida</taxon>
        <taxon>Arcoidea</taxon>
        <taxon>Arcidae</taxon>
        <taxon>Anadara</taxon>
    </lineage>
</organism>
<keyword evidence="14 16" id="KW-0472">Membrane</keyword>
<keyword evidence="5" id="KW-0679">Respiratory chain</keyword>
<dbReference type="GO" id="GO:0008137">
    <property type="term" value="F:NADH dehydrogenase (ubiquinone) activity"/>
    <property type="evidence" value="ECO:0007669"/>
    <property type="project" value="UniProtKB-EC"/>
</dbReference>